<dbReference type="Gene3D" id="2.70.98.10">
    <property type="match status" value="1"/>
</dbReference>
<dbReference type="RefSeq" id="WP_273925431.1">
    <property type="nucleotide sequence ID" value="NZ_JAQSIN010000004.1"/>
</dbReference>
<dbReference type="InterPro" id="IPR014718">
    <property type="entry name" value="GH-type_carb-bd"/>
</dbReference>
<protein>
    <submittedName>
        <fullName evidence="1">Aldose 1-epimerase</fullName>
    </submittedName>
</protein>
<dbReference type="CDD" id="cd09021">
    <property type="entry name" value="Aldose_epim_Ec_YphB"/>
    <property type="match status" value="1"/>
</dbReference>
<evidence type="ECO:0000313" key="1">
    <source>
        <dbReference type="EMBL" id="MDD0813848.1"/>
    </source>
</evidence>
<dbReference type="EMBL" id="JAQSIO010000001">
    <property type="protein sequence ID" value="MDD0813848.1"/>
    <property type="molecule type" value="Genomic_DNA"/>
</dbReference>
<organism evidence="1 2">
    <name type="scientific">Curvibacter microcysteis</name>
    <dbReference type="NCBI Taxonomy" id="3026419"/>
    <lineage>
        <taxon>Bacteria</taxon>
        <taxon>Pseudomonadati</taxon>
        <taxon>Pseudomonadota</taxon>
        <taxon>Betaproteobacteria</taxon>
        <taxon>Burkholderiales</taxon>
        <taxon>Comamonadaceae</taxon>
        <taxon>Curvibacter</taxon>
    </lineage>
</organism>
<name>A0ABT5MBA5_9BURK</name>
<dbReference type="SUPFAM" id="SSF74650">
    <property type="entry name" value="Galactose mutarotase-like"/>
    <property type="match status" value="1"/>
</dbReference>
<accession>A0ABT5MBA5</accession>
<dbReference type="InterPro" id="IPR011013">
    <property type="entry name" value="Gal_mutarotase_sf_dom"/>
</dbReference>
<proteinExistence type="predicted"/>
<dbReference type="Pfam" id="PF01263">
    <property type="entry name" value="Aldose_epim"/>
    <property type="match status" value="1"/>
</dbReference>
<reference evidence="1 2" key="1">
    <citation type="submission" date="2023-02" db="EMBL/GenBank/DDBJ databases">
        <title>Bacterial whole genome sequence for Curvibacter sp. HBC28.</title>
        <authorList>
            <person name="Le V."/>
            <person name="Ko S.-R."/>
            <person name="Ahn C.-Y."/>
            <person name="Oh H.-M."/>
        </authorList>
    </citation>
    <scope>NUCLEOTIDE SEQUENCE [LARGE SCALE GENOMIC DNA]</scope>
    <source>
        <strain evidence="1 2">HBC28</strain>
    </source>
</reference>
<dbReference type="InterPro" id="IPR008183">
    <property type="entry name" value="Aldose_1/G6P_1-epimerase"/>
</dbReference>
<gene>
    <name evidence="1" type="ORF">PSQ39_04325</name>
</gene>
<sequence length="299" mass="32445">MTLPPAALVLDNTATGGGWRCELRPDLGGCIAGLWWRGEPVLRQPPPEGLSGARQSASYPLVPFSNRIERAVLHWQGTDHPLVQNNAPEPHAIHGVGWQRPWSVLEHSADHALLSFEHAADAHWPFAFDASQTVRLHGNTLELVLGLTNQADHPAPAGLGWHPWFIKRPQAHLAFEATARWEMGDDKLPTHRTPSTGLHAAAAALDLDHCFEGWRGLVTLRDPRLTVRVRSSTPYLVVCTQPSRDAVAIEPVSHVNNALALQQAGGRPAAELGLRTLAPGESLVLQMSIEVSTDEGSPA</sequence>
<dbReference type="Proteomes" id="UP001528672">
    <property type="component" value="Unassembled WGS sequence"/>
</dbReference>
<comment type="caution">
    <text evidence="1">The sequence shown here is derived from an EMBL/GenBank/DDBJ whole genome shotgun (WGS) entry which is preliminary data.</text>
</comment>
<keyword evidence="2" id="KW-1185">Reference proteome</keyword>
<evidence type="ECO:0000313" key="2">
    <source>
        <dbReference type="Proteomes" id="UP001528672"/>
    </source>
</evidence>